<sequence length="830" mass="94848">MGRTSMYDYGDSEESEGEESEVEEIHEEPRYASVPFRGRDQPNRGTISSRPRMESPRGSDDDSLDDSDLEEEPVQDISPGRTPSRGKPRDNSPSPGPQTSRTTPRTSATGYEVPEYAKPRVVTQELQGQGNSQASTDSDLTEVTNPADDFSDLITPPPPWKRKPAGTDNPKEPKKTPRGKKSKKKKKQEAAPVQEEIIVPSRIEEDEAIDQSSPAYLQSAPPAILRNIPSMDDDFYNHIDRLASAKSLQEHEFLRMTNGRLERELDVVQREREQLLETLKIQGQQMREDRRNSRTSSPVQSETNSKVNHQLSELCDQLRSENSSIRIANDRLLEENQTLRETLKTPRGLPDEEEEEGVFIEQLKKQAEEVLIENEDLRNIIHKLNIQMSRYQAKCSPLKKGDPPGLPSRGASPRWLTDTKYLSPLVVAYEDALTEKEDILQQCQEDLDELKESAEKVVKENQRLHRKLEDTKGTGNGYITPSEWHRLQEQAQLVLEENQVVLEQLDLNQDKLKSSEKNHNLEVAKLNGRLAAVEAEKTRLEEELFRLKSQNETLQEKYEKVTTESNQKLPLDKHLDALTDMQRTLDGSQRQHSTEMENLKTRLSSIQKEKEDLAIHLTDQKADNTQLEIQVKALQKAQKKAQQKALLLQQEVETALSREQQANLHLNQVLEIAEKTAAERDAFAKMAKSQAQEKEKTVNKMMQGNIYVGKMEEKLKLYKHRAQEKLESMSQEILNQDSNFASQVRQYEREIRHLQEVVKEKQEKLDAMTKDKRRAEEQLETVWQSATSDNQRIQAKLSRSLRPSTLEGHHNGAFGSDSDNRGLLSSDSEN</sequence>
<keyword evidence="1" id="KW-0175">Coiled coil</keyword>
<feature type="compositionally biased region" description="Polar residues" evidence="2">
    <location>
        <begin position="784"/>
        <end position="793"/>
    </location>
</feature>
<dbReference type="GO" id="GO:0045202">
    <property type="term" value="C:synapse"/>
    <property type="evidence" value="ECO:0007669"/>
    <property type="project" value="GOC"/>
</dbReference>
<feature type="region of interest" description="Disordered" evidence="2">
    <location>
        <begin position="1"/>
        <end position="214"/>
    </location>
</feature>
<feature type="region of interest" description="Disordered" evidence="2">
    <location>
        <begin position="784"/>
        <end position="830"/>
    </location>
</feature>
<feature type="coiled-coil region" evidence="1">
    <location>
        <begin position="589"/>
        <end position="651"/>
    </location>
</feature>
<protein>
    <submittedName>
        <fullName evidence="3">Putative centrosomal protein</fullName>
    </submittedName>
</protein>
<dbReference type="InterPro" id="IPR033545">
    <property type="entry name" value="CEP89"/>
</dbReference>
<dbReference type="GO" id="GO:0007268">
    <property type="term" value="P:chemical synaptic transmission"/>
    <property type="evidence" value="ECO:0007669"/>
    <property type="project" value="InterPro"/>
</dbReference>
<dbReference type="OrthoDB" id="6622877at2759"/>
<feature type="compositionally biased region" description="Acidic residues" evidence="2">
    <location>
        <begin position="61"/>
        <end position="74"/>
    </location>
</feature>
<name>A0A2G8KH74_STIJA</name>
<feature type="compositionally biased region" description="Polar residues" evidence="2">
    <location>
        <begin position="294"/>
        <end position="307"/>
    </location>
</feature>
<dbReference type="PANTHER" id="PTHR36170">
    <property type="entry name" value="CENTROSOMAL PROTEIN OF 89 KDA"/>
    <property type="match status" value="1"/>
</dbReference>
<dbReference type="STRING" id="307972.A0A2G8KH74"/>
<evidence type="ECO:0000313" key="4">
    <source>
        <dbReference type="Proteomes" id="UP000230750"/>
    </source>
</evidence>
<feature type="compositionally biased region" description="Polar residues" evidence="2">
    <location>
        <begin position="91"/>
        <end position="109"/>
    </location>
</feature>
<keyword evidence="4" id="KW-1185">Reference proteome</keyword>
<feature type="coiled-coil region" evidence="1">
    <location>
        <begin position="360"/>
        <end position="394"/>
    </location>
</feature>
<evidence type="ECO:0000313" key="3">
    <source>
        <dbReference type="EMBL" id="PIK47320.1"/>
    </source>
</evidence>
<feature type="compositionally biased region" description="Basic and acidic residues" evidence="2">
    <location>
        <begin position="51"/>
        <end position="60"/>
    </location>
</feature>
<feature type="coiled-coil region" evidence="1">
    <location>
        <begin position="719"/>
        <end position="778"/>
    </location>
</feature>
<proteinExistence type="predicted"/>
<comment type="caution">
    <text evidence="3">The sequence shown here is derived from an EMBL/GenBank/DDBJ whole genome shotgun (WGS) entry which is preliminary data.</text>
</comment>
<dbReference type="GO" id="GO:0060271">
    <property type="term" value="P:cilium assembly"/>
    <property type="evidence" value="ECO:0007669"/>
    <property type="project" value="InterPro"/>
</dbReference>
<dbReference type="GO" id="GO:0007005">
    <property type="term" value="P:mitochondrion organization"/>
    <property type="evidence" value="ECO:0007669"/>
    <property type="project" value="InterPro"/>
</dbReference>
<dbReference type="GO" id="GO:0005814">
    <property type="term" value="C:centriole"/>
    <property type="evidence" value="ECO:0007669"/>
    <property type="project" value="InterPro"/>
</dbReference>
<organism evidence="3 4">
    <name type="scientific">Stichopus japonicus</name>
    <name type="common">Sea cucumber</name>
    <dbReference type="NCBI Taxonomy" id="307972"/>
    <lineage>
        <taxon>Eukaryota</taxon>
        <taxon>Metazoa</taxon>
        <taxon>Echinodermata</taxon>
        <taxon>Eleutherozoa</taxon>
        <taxon>Echinozoa</taxon>
        <taxon>Holothuroidea</taxon>
        <taxon>Aspidochirotacea</taxon>
        <taxon>Aspidochirotida</taxon>
        <taxon>Stichopodidae</taxon>
        <taxon>Apostichopus</taxon>
    </lineage>
</organism>
<feature type="region of interest" description="Disordered" evidence="2">
    <location>
        <begin position="280"/>
        <end position="307"/>
    </location>
</feature>
<feature type="compositionally biased region" description="Basic residues" evidence="2">
    <location>
        <begin position="176"/>
        <end position="187"/>
    </location>
</feature>
<feature type="compositionally biased region" description="Acidic residues" evidence="2">
    <location>
        <begin position="10"/>
        <end position="26"/>
    </location>
</feature>
<reference evidence="3 4" key="1">
    <citation type="journal article" date="2017" name="PLoS Biol.">
        <title>The sea cucumber genome provides insights into morphological evolution and visceral regeneration.</title>
        <authorList>
            <person name="Zhang X."/>
            <person name="Sun L."/>
            <person name="Yuan J."/>
            <person name="Sun Y."/>
            <person name="Gao Y."/>
            <person name="Zhang L."/>
            <person name="Li S."/>
            <person name="Dai H."/>
            <person name="Hamel J.F."/>
            <person name="Liu C."/>
            <person name="Yu Y."/>
            <person name="Liu S."/>
            <person name="Lin W."/>
            <person name="Guo K."/>
            <person name="Jin S."/>
            <person name="Xu P."/>
            <person name="Storey K.B."/>
            <person name="Huan P."/>
            <person name="Zhang T."/>
            <person name="Zhou Y."/>
            <person name="Zhang J."/>
            <person name="Lin C."/>
            <person name="Li X."/>
            <person name="Xing L."/>
            <person name="Huo D."/>
            <person name="Sun M."/>
            <person name="Wang L."/>
            <person name="Mercier A."/>
            <person name="Li F."/>
            <person name="Yang H."/>
            <person name="Xiang J."/>
        </authorList>
    </citation>
    <scope>NUCLEOTIDE SEQUENCE [LARGE SCALE GENOMIC DNA]</scope>
    <source>
        <strain evidence="3">Shaxun</strain>
        <tissue evidence="3">Muscle</tissue>
    </source>
</reference>
<accession>A0A2G8KH74</accession>
<feature type="coiled-coil region" evidence="1">
    <location>
        <begin position="251"/>
        <end position="278"/>
    </location>
</feature>
<dbReference type="PANTHER" id="PTHR36170:SF1">
    <property type="entry name" value="CENTROSOMAL PROTEIN OF 89 KDA"/>
    <property type="match status" value="1"/>
</dbReference>
<dbReference type="AlphaFoldDB" id="A0A2G8KH74"/>
<feature type="coiled-coil region" evidence="1">
    <location>
        <begin position="516"/>
        <end position="564"/>
    </location>
</feature>
<feature type="coiled-coil region" evidence="1">
    <location>
        <begin position="426"/>
        <end position="471"/>
    </location>
</feature>
<feature type="compositionally biased region" description="Polar residues" evidence="2">
    <location>
        <begin position="124"/>
        <end position="144"/>
    </location>
</feature>
<dbReference type="Proteomes" id="UP000230750">
    <property type="component" value="Unassembled WGS sequence"/>
</dbReference>
<dbReference type="EMBL" id="MRZV01000588">
    <property type="protein sequence ID" value="PIK47320.1"/>
    <property type="molecule type" value="Genomic_DNA"/>
</dbReference>
<gene>
    <name evidence="3" type="ORF">BSL78_15820</name>
</gene>
<evidence type="ECO:0000256" key="2">
    <source>
        <dbReference type="SAM" id="MobiDB-lite"/>
    </source>
</evidence>
<evidence type="ECO:0000256" key="1">
    <source>
        <dbReference type="SAM" id="Coils"/>
    </source>
</evidence>
<dbReference type="GO" id="GO:0097539">
    <property type="term" value="C:ciliary transition fiber"/>
    <property type="evidence" value="ECO:0007669"/>
    <property type="project" value="TreeGrafter"/>
</dbReference>